<dbReference type="PANTHER" id="PTHR28358:SF1">
    <property type="entry name" value="TRANSMEMBRANE PROTEIN 127"/>
    <property type="match status" value="1"/>
</dbReference>
<dbReference type="Pfam" id="PF20517">
    <property type="entry name" value="TMEM127"/>
    <property type="match status" value="1"/>
</dbReference>
<name>A0A6M2DPQ9_XENCH</name>
<dbReference type="InterPro" id="IPR046795">
    <property type="entry name" value="TMEM127_TM"/>
</dbReference>
<feature type="transmembrane region" description="Helical" evidence="1">
    <location>
        <begin position="21"/>
        <end position="43"/>
    </location>
</feature>
<dbReference type="AlphaFoldDB" id="A0A6M2DPQ9"/>
<feature type="domain" description="Transmembrane protein 127 transmembrane region" evidence="2">
    <location>
        <begin position="128"/>
        <end position="232"/>
    </location>
</feature>
<sequence length="313" mass="34579">MQPNGTFSWLRWTLRPKRSDRGYISAFLLLIVIALTCTAFAQLRWFRIRGGKGHCVPSLRLSQFFNLDGYFDATSDIRGPPNSQEFDYGGPKALALSRSSIEFSNFGGDVFAAPVTVAYYSSSGVLSCVNPHIVNLMRVVILLCAMVLVFSVTGLVLELGAPTGPALRLLRRNAVCASCVVLTIVSIIGVCYWITVQLEMAARGVLVEYDDGCYVMTAAGAVAILSAAVTLLQATPSSNYNLRHHPDELQRRHLVDWEDWDGLSVPSNQHNHHHQVNQNEAMLSLTNEENRMMRVRTESDNSSDMSAPPPYTP</sequence>
<keyword evidence="1" id="KW-0812">Transmembrane</keyword>
<dbReference type="GO" id="GO:0008285">
    <property type="term" value="P:negative regulation of cell population proliferation"/>
    <property type="evidence" value="ECO:0007669"/>
    <property type="project" value="InterPro"/>
</dbReference>
<dbReference type="GO" id="GO:0032007">
    <property type="term" value="P:negative regulation of TOR signaling"/>
    <property type="evidence" value="ECO:0007669"/>
    <property type="project" value="InterPro"/>
</dbReference>
<dbReference type="EMBL" id="GIIL01003415">
    <property type="protein sequence ID" value="NOV47141.1"/>
    <property type="molecule type" value="Transcribed_RNA"/>
</dbReference>
<protein>
    <submittedName>
        <fullName evidence="3">Putative conserved plasma membrane protein</fullName>
    </submittedName>
</protein>
<feature type="transmembrane region" description="Helical" evidence="1">
    <location>
        <begin position="215"/>
        <end position="234"/>
    </location>
</feature>
<proteinExistence type="predicted"/>
<accession>A0A6M2DPQ9</accession>
<organism evidence="3">
    <name type="scientific">Xenopsylla cheopis</name>
    <name type="common">Oriental rat flea</name>
    <name type="synonym">Pulex cheopis</name>
    <dbReference type="NCBI Taxonomy" id="163159"/>
    <lineage>
        <taxon>Eukaryota</taxon>
        <taxon>Metazoa</taxon>
        <taxon>Ecdysozoa</taxon>
        <taxon>Arthropoda</taxon>
        <taxon>Hexapoda</taxon>
        <taxon>Insecta</taxon>
        <taxon>Pterygota</taxon>
        <taxon>Neoptera</taxon>
        <taxon>Endopterygota</taxon>
        <taxon>Siphonaptera</taxon>
        <taxon>Pulicidae</taxon>
        <taxon>Xenopsyllinae</taxon>
        <taxon>Xenopsylla</taxon>
    </lineage>
</organism>
<reference evidence="3" key="1">
    <citation type="submission" date="2020-03" db="EMBL/GenBank/DDBJ databases">
        <title>Transcriptomic Profiling of the Digestive Tract of the Rat Flea, Xenopsylla cheopis, Following Blood Feeding and Infection with Yersinia pestis.</title>
        <authorList>
            <person name="Bland D.M."/>
            <person name="Martens C.A."/>
            <person name="Virtaneva K."/>
            <person name="Kanakabandi K."/>
            <person name="Long D."/>
            <person name="Rosenke R."/>
            <person name="Saturday G.A."/>
            <person name="Hoyt F.H."/>
            <person name="Bruno D.P."/>
            <person name="Ribeiro J.M.C."/>
            <person name="Hinnebusch J."/>
        </authorList>
    </citation>
    <scope>NUCLEOTIDE SEQUENCE</scope>
</reference>
<evidence type="ECO:0000259" key="2">
    <source>
        <dbReference type="Pfam" id="PF20517"/>
    </source>
</evidence>
<keyword evidence="1" id="KW-1133">Transmembrane helix</keyword>
<evidence type="ECO:0000313" key="3">
    <source>
        <dbReference type="EMBL" id="NOV47141.1"/>
    </source>
</evidence>
<dbReference type="PANTHER" id="PTHR28358">
    <property type="entry name" value="TRANSMEMBRANE PROTEIN 127"/>
    <property type="match status" value="1"/>
</dbReference>
<dbReference type="InterPro" id="IPR033331">
    <property type="entry name" value="TMEM127"/>
</dbReference>
<feature type="transmembrane region" description="Helical" evidence="1">
    <location>
        <begin position="139"/>
        <end position="161"/>
    </location>
</feature>
<dbReference type="GO" id="GO:0016020">
    <property type="term" value="C:membrane"/>
    <property type="evidence" value="ECO:0007669"/>
    <property type="project" value="TreeGrafter"/>
</dbReference>
<feature type="transmembrane region" description="Helical" evidence="1">
    <location>
        <begin position="173"/>
        <end position="195"/>
    </location>
</feature>
<evidence type="ECO:0000256" key="1">
    <source>
        <dbReference type="SAM" id="Phobius"/>
    </source>
</evidence>
<keyword evidence="1" id="KW-0472">Membrane</keyword>